<dbReference type="STRING" id="1169540.A0A0G4EDJ6"/>
<feature type="binding site" evidence="4">
    <location>
        <position position="189"/>
    </location>
    <ligand>
        <name>S-adenosyl-L-methionine</name>
        <dbReference type="ChEBI" id="CHEBI:59789"/>
    </ligand>
</feature>
<comment type="subunit">
    <text evidence="4">Component of a multi-subunit COQ enzyme complex.</text>
</comment>
<dbReference type="InParanoid" id="A0A0G4EDJ6"/>
<dbReference type="Proteomes" id="UP000041254">
    <property type="component" value="Unassembled WGS sequence"/>
</dbReference>
<dbReference type="PROSITE" id="PS51608">
    <property type="entry name" value="SAM_MT_UBIE"/>
    <property type="match status" value="1"/>
</dbReference>
<dbReference type="VEuPathDB" id="CryptoDB:Vbra_11288"/>
<dbReference type="CDD" id="cd02440">
    <property type="entry name" value="AdoMet_MTases"/>
    <property type="match status" value="1"/>
</dbReference>
<feature type="compositionally biased region" description="Low complexity" evidence="5">
    <location>
        <begin position="22"/>
        <end position="34"/>
    </location>
</feature>
<dbReference type="AlphaFoldDB" id="A0A0G4EDJ6"/>
<comment type="pathway">
    <text evidence="4">Cofactor biosynthesis; ubiquinone biosynthesis.</text>
</comment>
<feature type="binding site" evidence="4">
    <location>
        <begin position="286"/>
        <end position="287"/>
    </location>
    <ligand>
        <name>S-adenosyl-L-methionine</name>
        <dbReference type="ChEBI" id="CHEBI:59789"/>
    </ligand>
</feature>
<dbReference type="Pfam" id="PF01209">
    <property type="entry name" value="Ubie_methyltran"/>
    <property type="match status" value="1"/>
</dbReference>
<comment type="catalytic activity">
    <reaction evidence="4">
        <text>a 2-methoxy-6-(all-trans-polyprenyl)benzene-1,4-diol + S-adenosyl-L-methionine = a 5-methoxy-2-methyl-3-(all-trans-polyprenyl)benzene-1,4-diol + S-adenosyl-L-homocysteine + H(+)</text>
        <dbReference type="Rhea" id="RHEA:28286"/>
        <dbReference type="Rhea" id="RHEA-COMP:10858"/>
        <dbReference type="Rhea" id="RHEA-COMP:10859"/>
        <dbReference type="ChEBI" id="CHEBI:15378"/>
        <dbReference type="ChEBI" id="CHEBI:57856"/>
        <dbReference type="ChEBI" id="CHEBI:59789"/>
        <dbReference type="ChEBI" id="CHEBI:84166"/>
        <dbReference type="ChEBI" id="CHEBI:84167"/>
        <dbReference type="EC" id="2.1.1.201"/>
    </reaction>
</comment>
<gene>
    <name evidence="6" type="ORF">Vbra_11288</name>
</gene>
<evidence type="ECO:0000313" key="7">
    <source>
        <dbReference type="Proteomes" id="UP000041254"/>
    </source>
</evidence>
<dbReference type="PhylomeDB" id="A0A0G4EDJ6"/>
<reference evidence="6 7" key="1">
    <citation type="submission" date="2014-11" db="EMBL/GenBank/DDBJ databases">
        <authorList>
            <person name="Zhu J."/>
            <person name="Qi W."/>
            <person name="Song R."/>
        </authorList>
    </citation>
    <scope>NUCLEOTIDE SEQUENCE [LARGE SCALE GENOMIC DNA]</scope>
</reference>
<dbReference type="EMBL" id="CDMY01000179">
    <property type="protein sequence ID" value="CEL93580.1"/>
    <property type="molecule type" value="Genomic_DNA"/>
</dbReference>
<sequence length="415" mass="45255">MFSSSSSRGFLSFSSSRLLRSRSTAGSATALTSTQPPPVTFIANVSHSDQRPRGQIHHVQPSAASSVTFRRAMSVQPGGRAQDPPAESFHPDMEPPTYESDVGKSASSSSSSSQVPFGFQSVAEDVKARLVGNVFTSVADRYDLMNDLMSGGVHRIWKDQLVDLIDPPLQPYTEPPAAPFHVLDVAGGTGDIAFRVIRKVENKLNPPPFPQSLVEVGPLRPLGSLAQCSLLASLVHPRRASSSDSFGSTHFPVRVTVCDANEDMLRVGRQKAAEQNLPGLDWVCADGESLPFEDSSIDVVTIAFGIRNFTHIDRGLSEAYRVLKPGGRFLCLEFSKVENAAVGQVYDLYSFQLIPLMGQLVANDRNSYQYLVESIRKFPPQEEFAQMMHNAGFTSVTFTNMTFGVVAIHSGFKMH</sequence>
<comment type="similarity">
    <text evidence="4">Belongs to the class I-like SAM-binding methyltransferase superfamily. MenG/UbiE family.</text>
</comment>
<comment type="subcellular location">
    <subcellularLocation>
        <location evidence="4">Mitochondrion inner membrane</location>
        <topology evidence="4">Peripheral membrane protein</topology>
        <orientation evidence="4">Matrix side</orientation>
    </subcellularLocation>
</comment>
<evidence type="ECO:0000256" key="1">
    <source>
        <dbReference type="ARBA" id="ARBA00022603"/>
    </source>
</evidence>
<feature type="binding site" evidence="4">
    <location>
        <position position="259"/>
    </location>
    <ligand>
        <name>S-adenosyl-L-methionine</name>
        <dbReference type="ChEBI" id="CHEBI:59789"/>
    </ligand>
</feature>
<proteinExistence type="inferred from homology"/>
<keyword evidence="1 4" id="KW-0489">Methyltransferase</keyword>
<dbReference type="PROSITE" id="PS01183">
    <property type="entry name" value="UBIE_1"/>
    <property type="match status" value="1"/>
</dbReference>
<evidence type="ECO:0000256" key="4">
    <source>
        <dbReference type="HAMAP-Rule" id="MF_03191"/>
    </source>
</evidence>
<keyword evidence="4" id="KW-0831">Ubiquinone biosynthesis</keyword>
<dbReference type="OMA" id="FLKYHSY"/>
<dbReference type="OrthoDB" id="6329284at2759"/>
<evidence type="ECO:0000256" key="5">
    <source>
        <dbReference type="SAM" id="MobiDB-lite"/>
    </source>
</evidence>
<dbReference type="InterPro" id="IPR004033">
    <property type="entry name" value="UbiE/COQ5_MeTrFase"/>
</dbReference>
<dbReference type="InterPro" id="IPR023576">
    <property type="entry name" value="UbiE/COQ5_MeTrFase_CS"/>
</dbReference>
<dbReference type="InterPro" id="IPR029063">
    <property type="entry name" value="SAM-dependent_MTases_sf"/>
</dbReference>
<keyword evidence="2 4" id="KW-0808">Transferase</keyword>
<comment type="function">
    <text evidence="4">Methyltransferase required for the conversion of 2-polyprenyl-6-methoxy-1,4-benzoquinol (DDMQH2) to 2-polyprenyl-3-methyl-6-methoxy-1,4-benzoquinol (DMQH2).</text>
</comment>
<keyword evidence="4" id="KW-0496">Mitochondrion</keyword>
<evidence type="ECO:0000256" key="2">
    <source>
        <dbReference type="ARBA" id="ARBA00022679"/>
    </source>
</evidence>
<feature type="region of interest" description="Disordered" evidence="5">
    <location>
        <begin position="73"/>
        <end position="114"/>
    </location>
</feature>
<dbReference type="PROSITE" id="PS01184">
    <property type="entry name" value="UBIE_2"/>
    <property type="match status" value="1"/>
</dbReference>
<dbReference type="PANTHER" id="PTHR43591">
    <property type="entry name" value="METHYLTRANSFERASE"/>
    <property type="match status" value="1"/>
</dbReference>
<dbReference type="HAMAP" id="MF_01813">
    <property type="entry name" value="MenG_UbiE_methyltr"/>
    <property type="match status" value="1"/>
</dbReference>
<dbReference type="EC" id="2.1.1.201" evidence="4"/>
<dbReference type="SUPFAM" id="SSF53335">
    <property type="entry name" value="S-adenosyl-L-methionine-dependent methyltransferases"/>
    <property type="match status" value="1"/>
</dbReference>
<evidence type="ECO:0000256" key="3">
    <source>
        <dbReference type="ARBA" id="ARBA00022691"/>
    </source>
</evidence>
<dbReference type="PANTHER" id="PTHR43591:SF24">
    <property type="entry name" value="2-METHOXY-6-POLYPRENYL-1,4-BENZOQUINOL METHYLASE, MITOCHONDRIAL"/>
    <property type="match status" value="1"/>
</dbReference>
<protein>
    <recommendedName>
        <fullName evidence="4">2-methoxy-6-polyprenyl-1,4-benzoquinol methylase, mitochondrial</fullName>
        <ecNumber evidence="4">2.1.1.201</ecNumber>
    </recommendedName>
    <alternativeName>
        <fullName evidence="4">Ubiquinone biosynthesis methyltransferase COQ5</fullName>
    </alternativeName>
</protein>
<keyword evidence="4" id="KW-0472">Membrane</keyword>
<comment type="caution">
    <text evidence="4">Lacks conserved residue(s) required for the propagation of feature annotation.</text>
</comment>
<dbReference type="GO" id="GO:0008425">
    <property type="term" value="F:2-methoxy-6-polyprenyl-1,4-benzoquinol methyltransferase activity"/>
    <property type="evidence" value="ECO:0007669"/>
    <property type="project" value="UniProtKB-UniRule"/>
</dbReference>
<accession>A0A0G4EDJ6</accession>
<dbReference type="GO" id="GO:0031314">
    <property type="term" value="C:extrinsic component of mitochondrial inner membrane"/>
    <property type="evidence" value="ECO:0007669"/>
    <property type="project" value="UniProtKB-UniRule"/>
</dbReference>
<organism evidence="6 7">
    <name type="scientific">Vitrella brassicaformis (strain CCMP3155)</name>
    <dbReference type="NCBI Taxonomy" id="1169540"/>
    <lineage>
        <taxon>Eukaryota</taxon>
        <taxon>Sar</taxon>
        <taxon>Alveolata</taxon>
        <taxon>Colpodellida</taxon>
        <taxon>Vitrellaceae</taxon>
        <taxon>Vitrella</taxon>
    </lineage>
</organism>
<evidence type="ECO:0000313" key="6">
    <source>
        <dbReference type="EMBL" id="CEL93580.1"/>
    </source>
</evidence>
<name>A0A0G4EDJ6_VITBC</name>
<keyword evidence="7" id="KW-1185">Reference proteome</keyword>
<feature type="region of interest" description="Disordered" evidence="5">
    <location>
        <begin position="22"/>
        <end position="42"/>
    </location>
</feature>
<dbReference type="Gene3D" id="3.40.50.150">
    <property type="entry name" value="Vaccinia Virus protein VP39"/>
    <property type="match status" value="1"/>
</dbReference>
<dbReference type="FunCoup" id="A0A0G4EDJ6">
    <property type="interactions" value="289"/>
</dbReference>
<dbReference type="GO" id="GO:0032259">
    <property type="term" value="P:methylation"/>
    <property type="evidence" value="ECO:0007669"/>
    <property type="project" value="UniProtKB-KW"/>
</dbReference>
<keyword evidence="4" id="KW-0999">Mitochondrion inner membrane</keyword>
<dbReference type="NCBIfam" id="TIGR01934">
    <property type="entry name" value="MenG_MenH_UbiE"/>
    <property type="match status" value="1"/>
</dbReference>
<dbReference type="UniPathway" id="UPA00232"/>
<keyword evidence="3 4" id="KW-0949">S-adenosyl-L-methionine</keyword>